<name>A0A8J7JBR4_9CYAN</name>
<dbReference type="EMBL" id="JADEWZ010000021">
    <property type="protein sequence ID" value="MBE9117130.1"/>
    <property type="molecule type" value="Genomic_DNA"/>
</dbReference>
<protein>
    <submittedName>
        <fullName evidence="3">Uma2 family endonuclease</fullName>
    </submittedName>
</protein>
<dbReference type="InterPro" id="IPR012296">
    <property type="entry name" value="Nuclease_put_TT1808"/>
</dbReference>
<keyword evidence="3" id="KW-0255">Endonuclease</keyword>
<dbReference type="GO" id="GO:0004519">
    <property type="term" value="F:endonuclease activity"/>
    <property type="evidence" value="ECO:0007669"/>
    <property type="project" value="UniProtKB-KW"/>
</dbReference>
<dbReference type="InterPro" id="IPR008538">
    <property type="entry name" value="Uma2"/>
</dbReference>
<keyword evidence="3" id="KW-0378">Hydrolase</keyword>
<proteinExistence type="predicted"/>
<reference evidence="3" key="1">
    <citation type="submission" date="2020-10" db="EMBL/GenBank/DDBJ databases">
        <authorList>
            <person name="Castelo-Branco R."/>
            <person name="Eusebio N."/>
            <person name="Adriana R."/>
            <person name="Vieira A."/>
            <person name="Brugerolle De Fraissinette N."/>
            <person name="Rezende De Castro R."/>
            <person name="Schneider M.P."/>
            <person name="Vasconcelos V."/>
            <person name="Leao P.N."/>
        </authorList>
    </citation>
    <scope>NUCLEOTIDE SEQUENCE</scope>
    <source>
        <strain evidence="3">LEGE 07157</strain>
    </source>
</reference>
<evidence type="ECO:0000259" key="2">
    <source>
        <dbReference type="Pfam" id="PF05685"/>
    </source>
</evidence>
<dbReference type="RefSeq" id="WP_194030222.1">
    <property type="nucleotide sequence ID" value="NZ_JADEWZ010000021.1"/>
</dbReference>
<dbReference type="AlphaFoldDB" id="A0A8J7JBR4"/>
<dbReference type="CDD" id="cd06260">
    <property type="entry name" value="DUF820-like"/>
    <property type="match status" value="1"/>
</dbReference>
<evidence type="ECO:0000256" key="1">
    <source>
        <dbReference type="SAM" id="MobiDB-lite"/>
    </source>
</evidence>
<dbReference type="PANTHER" id="PTHR33352:SF3">
    <property type="entry name" value="SLR1612 PROTEIN"/>
    <property type="match status" value="1"/>
</dbReference>
<comment type="caution">
    <text evidence="3">The sequence shown here is derived from an EMBL/GenBank/DDBJ whole genome shotgun (WGS) entry which is preliminary data.</text>
</comment>
<gene>
    <name evidence="3" type="ORF">IQ249_14610</name>
</gene>
<feature type="domain" description="Putative restriction endonuclease" evidence="2">
    <location>
        <begin position="35"/>
        <end position="164"/>
    </location>
</feature>
<dbReference type="Pfam" id="PF05685">
    <property type="entry name" value="Uma2"/>
    <property type="match status" value="1"/>
</dbReference>
<keyword evidence="4" id="KW-1185">Reference proteome</keyword>
<accession>A0A8J7JBR4</accession>
<dbReference type="InterPro" id="IPR011335">
    <property type="entry name" value="Restrct_endonuc-II-like"/>
</dbReference>
<sequence>MVSYNPPQNLPPIEELPDSDDRPVDNELQIIVPTLLRVILNWLWAERNDWFFGVNMGIFHATGENPRIPIIPDALLSLGVERTIQPFGRPSYIVWHENGIVPIFVLEYVSRTYGGEYDKKMDDYARLGVLYYLIYNPQYHARDRHESFELYRLVEGEYVPQESEPCWMPEIGLGIGREVGIYANWEREWLYWYDQNGQRLLSPEERFEEERERAERLAEQLRSLGIDPE</sequence>
<organism evidence="3 4">
    <name type="scientific">Lusitaniella coriacea LEGE 07157</name>
    <dbReference type="NCBI Taxonomy" id="945747"/>
    <lineage>
        <taxon>Bacteria</taxon>
        <taxon>Bacillati</taxon>
        <taxon>Cyanobacteriota</taxon>
        <taxon>Cyanophyceae</taxon>
        <taxon>Spirulinales</taxon>
        <taxon>Lusitaniellaceae</taxon>
        <taxon>Lusitaniella</taxon>
    </lineage>
</organism>
<dbReference type="Proteomes" id="UP000654482">
    <property type="component" value="Unassembled WGS sequence"/>
</dbReference>
<evidence type="ECO:0000313" key="4">
    <source>
        <dbReference type="Proteomes" id="UP000654482"/>
    </source>
</evidence>
<dbReference type="PANTHER" id="PTHR33352">
    <property type="entry name" value="SLR1095 PROTEIN"/>
    <property type="match status" value="1"/>
</dbReference>
<dbReference type="Gene3D" id="3.90.1570.10">
    <property type="entry name" value="tt1808, chain A"/>
    <property type="match status" value="1"/>
</dbReference>
<evidence type="ECO:0000313" key="3">
    <source>
        <dbReference type="EMBL" id="MBE9117130.1"/>
    </source>
</evidence>
<keyword evidence="3" id="KW-0540">Nuclease</keyword>
<feature type="region of interest" description="Disordered" evidence="1">
    <location>
        <begin position="1"/>
        <end position="21"/>
    </location>
</feature>
<dbReference type="SUPFAM" id="SSF52980">
    <property type="entry name" value="Restriction endonuclease-like"/>
    <property type="match status" value="1"/>
</dbReference>